<dbReference type="SUPFAM" id="SSF46767">
    <property type="entry name" value="Methylated DNA-protein cysteine methyltransferase, C-terminal domain"/>
    <property type="match status" value="1"/>
</dbReference>
<organism evidence="4 5">
    <name type="scientific">Curvularia kusanoi</name>
    <name type="common">Cochliobolus kusanoi</name>
    <dbReference type="NCBI Taxonomy" id="90978"/>
    <lineage>
        <taxon>Eukaryota</taxon>
        <taxon>Fungi</taxon>
        <taxon>Dikarya</taxon>
        <taxon>Ascomycota</taxon>
        <taxon>Pezizomycotina</taxon>
        <taxon>Dothideomycetes</taxon>
        <taxon>Pleosporomycetidae</taxon>
        <taxon>Pleosporales</taxon>
        <taxon>Pleosporineae</taxon>
        <taxon>Pleosporaceae</taxon>
        <taxon>Curvularia</taxon>
    </lineage>
</organism>
<proteinExistence type="predicted"/>
<sequence>MAGARSEEAWLWHTTVCEAIQEIPYGKVTSYAHIARLVGKPQCPRQVGVCLKHLSAPSTDPTTQSPAFHSGNVPWQRVINSKGGISPRGPGAASHQADALRREGVRVSEDSMGQYSVDFKDYGWFPDALPSEAELVESSSEGEEDDNNDDDDEEAAAYHT</sequence>
<gene>
    <name evidence="4" type="ORF">E8E13_011120</name>
</gene>
<dbReference type="PANTHER" id="PTHR42942:SF1">
    <property type="entry name" value="ALKYLTRANSFERASE-LIKE PROTEIN 1"/>
    <property type="match status" value="1"/>
</dbReference>
<dbReference type="InterPro" id="IPR036388">
    <property type="entry name" value="WH-like_DNA-bd_sf"/>
</dbReference>
<dbReference type="Pfam" id="PF01035">
    <property type="entry name" value="DNA_binding_1"/>
    <property type="match status" value="1"/>
</dbReference>
<dbReference type="OrthoDB" id="2548197at2759"/>
<dbReference type="GO" id="GO:0003824">
    <property type="term" value="F:catalytic activity"/>
    <property type="evidence" value="ECO:0007669"/>
    <property type="project" value="InterPro"/>
</dbReference>
<dbReference type="InterPro" id="IPR052520">
    <property type="entry name" value="ATL_DNA_repair"/>
</dbReference>
<accession>A0A9P4WBN5</accession>
<keyword evidence="1" id="KW-0227">DNA damage</keyword>
<keyword evidence="5" id="KW-1185">Reference proteome</keyword>
<reference evidence="4" key="1">
    <citation type="submission" date="2019-04" db="EMBL/GenBank/DDBJ databases">
        <title>Sequencing of skin fungus with MAO and IRED activity.</title>
        <authorList>
            <person name="Marsaioli A.J."/>
            <person name="Bonatto J.M.C."/>
            <person name="Reis Junior O."/>
        </authorList>
    </citation>
    <scope>NUCLEOTIDE SEQUENCE</scope>
    <source>
        <strain evidence="4">30M1</strain>
    </source>
</reference>
<evidence type="ECO:0000313" key="5">
    <source>
        <dbReference type="Proteomes" id="UP000801428"/>
    </source>
</evidence>
<evidence type="ECO:0000256" key="1">
    <source>
        <dbReference type="ARBA" id="ARBA00022763"/>
    </source>
</evidence>
<evidence type="ECO:0000313" key="4">
    <source>
        <dbReference type="EMBL" id="KAF3011057.1"/>
    </source>
</evidence>
<dbReference type="EMBL" id="SWKU01000001">
    <property type="protein sequence ID" value="KAF3011057.1"/>
    <property type="molecule type" value="Genomic_DNA"/>
</dbReference>
<dbReference type="InterPro" id="IPR014048">
    <property type="entry name" value="MethylDNA_cys_MeTrfase_DNA-bd"/>
</dbReference>
<comment type="caution">
    <text evidence="4">The sequence shown here is derived from an EMBL/GenBank/DDBJ whole genome shotgun (WGS) entry which is preliminary data.</text>
</comment>
<evidence type="ECO:0000259" key="3">
    <source>
        <dbReference type="Pfam" id="PF01035"/>
    </source>
</evidence>
<dbReference type="CDD" id="cd06445">
    <property type="entry name" value="ATase"/>
    <property type="match status" value="1"/>
</dbReference>
<dbReference type="Proteomes" id="UP000801428">
    <property type="component" value="Unassembled WGS sequence"/>
</dbReference>
<dbReference type="PANTHER" id="PTHR42942">
    <property type="entry name" value="6-O-METHYLGUANINE DNA METHYLTRANSFERASE"/>
    <property type="match status" value="1"/>
</dbReference>
<protein>
    <recommendedName>
        <fullName evidence="3">Methylated-DNA-[protein]-cysteine S-methyltransferase DNA binding domain-containing protein</fullName>
    </recommendedName>
</protein>
<dbReference type="InterPro" id="IPR036217">
    <property type="entry name" value="MethylDNA_cys_MeTrfase_DNAb"/>
</dbReference>
<feature type="domain" description="Methylated-DNA-[protein]-cysteine S-methyltransferase DNA binding" evidence="3">
    <location>
        <begin position="13"/>
        <end position="105"/>
    </location>
</feature>
<name>A0A9P4WBN5_CURKU</name>
<dbReference type="AlphaFoldDB" id="A0A9P4WBN5"/>
<feature type="region of interest" description="Disordered" evidence="2">
    <location>
        <begin position="130"/>
        <end position="160"/>
    </location>
</feature>
<dbReference type="GO" id="GO:0006281">
    <property type="term" value="P:DNA repair"/>
    <property type="evidence" value="ECO:0007669"/>
    <property type="project" value="InterPro"/>
</dbReference>
<evidence type="ECO:0000256" key="2">
    <source>
        <dbReference type="SAM" id="MobiDB-lite"/>
    </source>
</evidence>
<dbReference type="Gene3D" id="1.10.10.10">
    <property type="entry name" value="Winged helix-like DNA-binding domain superfamily/Winged helix DNA-binding domain"/>
    <property type="match status" value="1"/>
</dbReference>
<feature type="compositionally biased region" description="Acidic residues" evidence="2">
    <location>
        <begin position="140"/>
        <end position="160"/>
    </location>
</feature>